<accession>A0A166D5J2</accession>
<feature type="region of interest" description="Disordered" evidence="1">
    <location>
        <begin position="15"/>
        <end position="154"/>
    </location>
</feature>
<feature type="compositionally biased region" description="Polar residues" evidence="1">
    <location>
        <begin position="15"/>
        <end position="33"/>
    </location>
</feature>
<sequence length="232" mass="25072">MSSVIVLQPFATLTQVHKGTRSSKPTQRPSTGETKGHLPIGAGAAKAGQHARSASISSLSSRPFNSSTHTRTHSPASSVSSAAAPIHPPPGLTPPRRLRRGPPPALIIPDYTTPRHAASISTNRITTPISPKTRVGSRRHHRGASSHPPSPSAQLVLDPAEIRRKRLDKLARHFGEPVPEHLIVPPSARAHAGKALGPPRERDEPRAQSWVGEWNRENMMDVQKGLRALKMR</sequence>
<gene>
    <name evidence="3" type="ORF">FIBSPDRAFT_868438</name>
    <name evidence="2" type="ORF">FIBSPDRAFT_879039</name>
</gene>
<proteinExistence type="predicted"/>
<feature type="compositionally biased region" description="Low complexity" evidence="1">
    <location>
        <begin position="74"/>
        <end position="85"/>
    </location>
</feature>
<dbReference type="EMBL" id="KV417987">
    <property type="protein sequence ID" value="KZP03893.1"/>
    <property type="molecule type" value="Genomic_DNA"/>
</dbReference>
<evidence type="ECO:0000313" key="2">
    <source>
        <dbReference type="EMBL" id="KZP03893.1"/>
    </source>
</evidence>
<feature type="compositionally biased region" description="Low complexity" evidence="1">
    <location>
        <begin position="51"/>
        <end position="62"/>
    </location>
</feature>
<evidence type="ECO:0000313" key="4">
    <source>
        <dbReference type="Proteomes" id="UP000076532"/>
    </source>
</evidence>
<feature type="compositionally biased region" description="Basic residues" evidence="1">
    <location>
        <begin position="135"/>
        <end position="144"/>
    </location>
</feature>
<dbReference type="OrthoDB" id="3215907at2759"/>
<reference evidence="3 4" key="1">
    <citation type="journal article" date="2016" name="Mol. Biol. Evol.">
        <title>Comparative Genomics of Early-Diverging Mushroom-Forming Fungi Provides Insights into the Origins of Lignocellulose Decay Capabilities.</title>
        <authorList>
            <person name="Nagy L.G."/>
            <person name="Riley R."/>
            <person name="Tritt A."/>
            <person name="Adam C."/>
            <person name="Daum C."/>
            <person name="Floudas D."/>
            <person name="Sun H."/>
            <person name="Yadav J.S."/>
            <person name="Pangilinan J."/>
            <person name="Larsson K.H."/>
            <person name="Matsuura K."/>
            <person name="Barry K."/>
            <person name="Labutti K."/>
            <person name="Kuo R."/>
            <person name="Ohm R.A."/>
            <person name="Bhattacharya S.S."/>
            <person name="Shirouzu T."/>
            <person name="Yoshinaga Y."/>
            <person name="Martin F.M."/>
            <person name="Grigoriev I.V."/>
            <person name="Hibbett D.S."/>
        </authorList>
    </citation>
    <scope>NUCLEOTIDE SEQUENCE [LARGE SCALE GENOMIC DNA]</scope>
    <source>
        <strain evidence="3 4">CBS 109695</strain>
    </source>
</reference>
<dbReference type="Proteomes" id="UP000076532">
    <property type="component" value="Unassembled WGS sequence"/>
</dbReference>
<evidence type="ECO:0000256" key="1">
    <source>
        <dbReference type="SAM" id="MobiDB-lite"/>
    </source>
</evidence>
<feature type="region of interest" description="Disordered" evidence="1">
    <location>
        <begin position="185"/>
        <end position="207"/>
    </location>
</feature>
<keyword evidence="4" id="KW-1185">Reference proteome</keyword>
<dbReference type="AlphaFoldDB" id="A0A166D5J2"/>
<feature type="compositionally biased region" description="Polar residues" evidence="1">
    <location>
        <begin position="119"/>
        <end position="130"/>
    </location>
</feature>
<dbReference type="EMBL" id="KV417619">
    <property type="protein sequence ID" value="KZP14342.1"/>
    <property type="molecule type" value="Genomic_DNA"/>
</dbReference>
<organism evidence="3 4">
    <name type="scientific">Athelia psychrophila</name>
    <dbReference type="NCBI Taxonomy" id="1759441"/>
    <lineage>
        <taxon>Eukaryota</taxon>
        <taxon>Fungi</taxon>
        <taxon>Dikarya</taxon>
        <taxon>Basidiomycota</taxon>
        <taxon>Agaricomycotina</taxon>
        <taxon>Agaricomycetes</taxon>
        <taxon>Agaricomycetidae</taxon>
        <taxon>Atheliales</taxon>
        <taxon>Atheliaceae</taxon>
        <taxon>Athelia</taxon>
    </lineage>
</organism>
<name>A0A166D5J2_9AGAM</name>
<evidence type="ECO:0000313" key="3">
    <source>
        <dbReference type="EMBL" id="KZP14342.1"/>
    </source>
</evidence>
<protein>
    <submittedName>
        <fullName evidence="3">Uncharacterized protein</fullName>
    </submittedName>
</protein>